<dbReference type="Pfam" id="PF01614">
    <property type="entry name" value="IclR_C"/>
    <property type="match status" value="1"/>
</dbReference>
<dbReference type="Gene3D" id="3.30.450.40">
    <property type="match status" value="1"/>
</dbReference>
<keyword evidence="7" id="KW-1185">Reference proteome</keyword>
<dbReference type="PROSITE" id="PS51077">
    <property type="entry name" value="HTH_ICLR"/>
    <property type="match status" value="1"/>
</dbReference>
<feature type="domain" description="IclR-ED" evidence="5">
    <location>
        <begin position="71"/>
        <end position="256"/>
    </location>
</feature>
<evidence type="ECO:0000313" key="6">
    <source>
        <dbReference type="EMBL" id="RSM44278.1"/>
    </source>
</evidence>
<dbReference type="PROSITE" id="PS51078">
    <property type="entry name" value="ICLR_ED"/>
    <property type="match status" value="1"/>
</dbReference>
<evidence type="ECO:0000256" key="3">
    <source>
        <dbReference type="ARBA" id="ARBA00023163"/>
    </source>
</evidence>
<organism evidence="6 7">
    <name type="scientific">Amycolatopsis balhimycina DSM 5908</name>
    <dbReference type="NCBI Taxonomy" id="1081091"/>
    <lineage>
        <taxon>Bacteria</taxon>
        <taxon>Bacillati</taxon>
        <taxon>Actinomycetota</taxon>
        <taxon>Actinomycetes</taxon>
        <taxon>Pseudonocardiales</taxon>
        <taxon>Pseudonocardiaceae</taxon>
        <taxon>Amycolatopsis</taxon>
    </lineage>
</organism>
<dbReference type="SMART" id="SM00346">
    <property type="entry name" value="HTH_ICLR"/>
    <property type="match status" value="1"/>
</dbReference>
<sequence>MTTARSQETPTAMIDRVASLLQSFDGHPRLTLAQISRLANLPRSSAHRILQRLVDLGWVERDGFQYGLGLRMFELGSQVVRRDRAHQAALPFLHALHRSTGLTAHLSVLVSADVLHLERIGTRAETELAWCPGGRQSAVHSAAGRALLAQLDESAWPELTFPAAASSHGIRGLPQLRRDLDQVRERGGVAVDTQWCTAGITAVATAIGPAEAELGAAVSLSGPAGTMPVEKAVAAVRMAAMDIWYAASGVTRLRGRGPRPIILPPAVAAHG</sequence>
<dbReference type="Proteomes" id="UP000286716">
    <property type="component" value="Unassembled WGS sequence"/>
</dbReference>
<dbReference type="EMBL" id="QHHU01000021">
    <property type="protein sequence ID" value="RSM44278.1"/>
    <property type="molecule type" value="Genomic_DNA"/>
</dbReference>
<dbReference type="SUPFAM" id="SSF55781">
    <property type="entry name" value="GAF domain-like"/>
    <property type="match status" value="1"/>
</dbReference>
<dbReference type="InterPro" id="IPR036390">
    <property type="entry name" value="WH_DNA-bd_sf"/>
</dbReference>
<dbReference type="InterPro" id="IPR050707">
    <property type="entry name" value="HTH_MetabolicPath_Reg"/>
</dbReference>
<evidence type="ECO:0000256" key="2">
    <source>
        <dbReference type="ARBA" id="ARBA00023125"/>
    </source>
</evidence>
<dbReference type="InterPro" id="IPR014757">
    <property type="entry name" value="Tscrpt_reg_IclR_C"/>
</dbReference>
<name>A0A428WMI2_AMYBA</name>
<feature type="domain" description="HTH iclR-type" evidence="4">
    <location>
        <begin position="11"/>
        <end position="70"/>
    </location>
</feature>
<keyword evidence="1" id="KW-0805">Transcription regulation</keyword>
<keyword evidence="3" id="KW-0804">Transcription</keyword>
<evidence type="ECO:0000256" key="1">
    <source>
        <dbReference type="ARBA" id="ARBA00023015"/>
    </source>
</evidence>
<accession>A0A428WMI2</accession>
<dbReference type="RefSeq" id="WP_026468317.1">
    <property type="nucleotide sequence ID" value="NZ_QHHU01000021.1"/>
</dbReference>
<keyword evidence="2" id="KW-0238">DNA-binding</keyword>
<dbReference type="GO" id="GO:0003700">
    <property type="term" value="F:DNA-binding transcription factor activity"/>
    <property type="evidence" value="ECO:0007669"/>
    <property type="project" value="TreeGrafter"/>
</dbReference>
<dbReference type="OrthoDB" id="60629at2"/>
<dbReference type="Gene3D" id="1.10.10.10">
    <property type="entry name" value="Winged helix-like DNA-binding domain superfamily/Winged helix DNA-binding domain"/>
    <property type="match status" value="1"/>
</dbReference>
<proteinExistence type="predicted"/>
<comment type="caution">
    <text evidence="6">The sequence shown here is derived from an EMBL/GenBank/DDBJ whole genome shotgun (WGS) entry which is preliminary data.</text>
</comment>
<dbReference type="GO" id="GO:0003677">
    <property type="term" value="F:DNA binding"/>
    <property type="evidence" value="ECO:0007669"/>
    <property type="project" value="UniProtKB-KW"/>
</dbReference>
<dbReference type="AlphaFoldDB" id="A0A428WMI2"/>
<protein>
    <submittedName>
        <fullName evidence="6">IclR family transcriptional regulator</fullName>
    </submittedName>
</protein>
<dbReference type="InterPro" id="IPR029016">
    <property type="entry name" value="GAF-like_dom_sf"/>
</dbReference>
<evidence type="ECO:0000259" key="5">
    <source>
        <dbReference type="PROSITE" id="PS51078"/>
    </source>
</evidence>
<dbReference type="GO" id="GO:0045892">
    <property type="term" value="P:negative regulation of DNA-templated transcription"/>
    <property type="evidence" value="ECO:0007669"/>
    <property type="project" value="TreeGrafter"/>
</dbReference>
<dbReference type="InterPro" id="IPR036388">
    <property type="entry name" value="WH-like_DNA-bd_sf"/>
</dbReference>
<reference evidence="6 7" key="1">
    <citation type="submission" date="2018-05" db="EMBL/GenBank/DDBJ databases">
        <title>Evolution of GPA BGCs.</title>
        <authorList>
            <person name="Waglechner N."/>
            <person name="Wright G.D."/>
        </authorList>
    </citation>
    <scope>NUCLEOTIDE SEQUENCE [LARGE SCALE GENOMIC DNA]</scope>
    <source>
        <strain evidence="6 7">DSM 5908</strain>
    </source>
</reference>
<evidence type="ECO:0000313" key="7">
    <source>
        <dbReference type="Proteomes" id="UP000286716"/>
    </source>
</evidence>
<gene>
    <name evidence="6" type="ORF">DMA12_16985</name>
</gene>
<dbReference type="SUPFAM" id="SSF46785">
    <property type="entry name" value="Winged helix' DNA-binding domain"/>
    <property type="match status" value="1"/>
</dbReference>
<dbReference type="PANTHER" id="PTHR30136">
    <property type="entry name" value="HELIX-TURN-HELIX TRANSCRIPTIONAL REGULATOR, ICLR FAMILY"/>
    <property type="match status" value="1"/>
</dbReference>
<dbReference type="InterPro" id="IPR005471">
    <property type="entry name" value="Tscrpt_reg_IclR_N"/>
</dbReference>
<dbReference type="Pfam" id="PF09339">
    <property type="entry name" value="HTH_IclR"/>
    <property type="match status" value="1"/>
</dbReference>
<dbReference type="PANTHER" id="PTHR30136:SF24">
    <property type="entry name" value="HTH-TYPE TRANSCRIPTIONAL REPRESSOR ALLR"/>
    <property type="match status" value="1"/>
</dbReference>
<evidence type="ECO:0000259" key="4">
    <source>
        <dbReference type="PROSITE" id="PS51077"/>
    </source>
</evidence>